<evidence type="ECO:0000256" key="1">
    <source>
        <dbReference type="SAM" id="Phobius"/>
    </source>
</evidence>
<accession>A0A0G1FA40</accession>
<keyword evidence="1" id="KW-0472">Membrane</keyword>
<dbReference type="Proteomes" id="UP000034751">
    <property type="component" value="Unassembled WGS sequence"/>
</dbReference>
<feature type="transmembrane region" description="Helical" evidence="1">
    <location>
        <begin position="36"/>
        <end position="53"/>
    </location>
</feature>
<sequence>MEEKVQKLEREVEEIQARNSRVEADKAWEVSWARQLFIAVSTYIIAGIWLVVIHDTFPWLKAFVPSVGYLLSVQSLPFIKKWWAANYGRK</sequence>
<evidence type="ECO:0000313" key="3">
    <source>
        <dbReference type="Proteomes" id="UP000034751"/>
    </source>
</evidence>
<evidence type="ECO:0008006" key="4">
    <source>
        <dbReference type="Google" id="ProtNLM"/>
    </source>
</evidence>
<proteinExistence type="predicted"/>
<protein>
    <recommendedName>
        <fullName evidence="4">2TM domain-containing protein</fullName>
    </recommendedName>
</protein>
<dbReference type="EMBL" id="LCGS01000014">
    <property type="protein sequence ID" value="KKT19176.1"/>
    <property type="molecule type" value="Genomic_DNA"/>
</dbReference>
<dbReference type="STRING" id="1618747.UW02_C0014G0017"/>
<evidence type="ECO:0000313" key="2">
    <source>
        <dbReference type="EMBL" id="KKT19176.1"/>
    </source>
</evidence>
<keyword evidence="1" id="KW-0812">Transmembrane</keyword>
<keyword evidence="1" id="KW-1133">Transmembrane helix</keyword>
<dbReference type="AlphaFoldDB" id="A0A0G1FA40"/>
<gene>
    <name evidence="2" type="ORF">UW02_C0014G0017</name>
</gene>
<feature type="transmembrane region" description="Helical" evidence="1">
    <location>
        <begin position="59"/>
        <end position="79"/>
    </location>
</feature>
<comment type="caution">
    <text evidence="2">The sequence shown here is derived from an EMBL/GenBank/DDBJ whole genome shotgun (WGS) entry which is preliminary data.</text>
</comment>
<name>A0A0G1FA40_9BACT</name>
<organism evidence="2 3">
    <name type="scientific">Candidatus Nomurabacteria bacterium GW2011_GWB1_43_7</name>
    <dbReference type="NCBI Taxonomy" id="1618747"/>
    <lineage>
        <taxon>Bacteria</taxon>
        <taxon>Candidatus Nomuraibacteriota</taxon>
    </lineage>
</organism>
<reference evidence="2 3" key="1">
    <citation type="journal article" date="2015" name="Nature">
        <title>rRNA introns, odd ribosomes, and small enigmatic genomes across a large radiation of phyla.</title>
        <authorList>
            <person name="Brown C.T."/>
            <person name="Hug L.A."/>
            <person name="Thomas B.C."/>
            <person name="Sharon I."/>
            <person name="Castelle C.J."/>
            <person name="Singh A."/>
            <person name="Wilkins M.J."/>
            <person name="Williams K.H."/>
            <person name="Banfield J.F."/>
        </authorList>
    </citation>
    <scope>NUCLEOTIDE SEQUENCE [LARGE SCALE GENOMIC DNA]</scope>
</reference>